<dbReference type="Gene3D" id="3.30.70.1210">
    <property type="entry name" value="Crispr-associated protein, domain 2"/>
    <property type="match status" value="1"/>
</dbReference>
<keyword evidence="2" id="KW-1185">Reference proteome</keyword>
<dbReference type="Proteomes" id="UP001500523">
    <property type="component" value="Unassembled WGS sequence"/>
</dbReference>
<sequence>MTLHLVRLPIDLQALAAFAVANGASDDDGGYALHLALRRRFGEAGPQPFRLFADGPEPAYLLGYSSDPAALTEMADIPAPLPLLDAVFTAAPQWRAMPATWREGVRYGFSVRTRPVVRFGARRKAERAGSDAAKTGENWWARAGEVDAWIAARTRPDGDPDLTRDAAYAAWLATRLSGSATLEAGVELVQFRRVRARRSAHGRPGRGRVEGPEALLAGTLVVADAQAFAHLLARGVGRHAAFGYGMLLLSPPARSG</sequence>
<dbReference type="Pfam" id="PF08798">
    <property type="entry name" value="CRISPR_assoc"/>
    <property type="match status" value="1"/>
</dbReference>
<dbReference type="SMART" id="SM01101">
    <property type="entry name" value="CRISPR_assoc"/>
    <property type="match status" value="1"/>
</dbReference>
<comment type="caution">
    <text evidence="1">The sequence shown here is derived from an EMBL/GenBank/DDBJ whole genome shotgun (WGS) entry which is preliminary data.</text>
</comment>
<reference evidence="2" key="1">
    <citation type="journal article" date="2019" name="Int. J. Syst. Evol. Microbiol.">
        <title>The Global Catalogue of Microorganisms (GCM) 10K type strain sequencing project: providing services to taxonomists for standard genome sequencing and annotation.</title>
        <authorList>
            <consortium name="The Broad Institute Genomics Platform"/>
            <consortium name="The Broad Institute Genome Sequencing Center for Infectious Disease"/>
            <person name="Wu L."/>
            <person name="Ma J."/>
        </authorList>
    </citation>
    <scope>NUCLEOTIDE SEQUENCE [LARGE SCALE GENOMIC DNA]</scope>
    <source>
        <strain evidence="2">JCM 17498</strain>
    </source>
</reference>
<protein>
    <submittedName>
        <fullName evidence="1">Type I-E CRISPR-associated protein Cas6/Cse3/CasE</fullName>
    </submittedName>
</protein>
<name>A0ABP7EJR1_9SPHN</name>
<dbReference type="EMBL" id="BAABBF010000007">
    <property type="protein sequence ID" value="GAA3719147.1"/>
    <property type="molecule type" value="Genomic_DNA"/>
</dbReference>
<organism evidence="1 2">
    <name type="scientific">Sphingomonas cynarae</name>
    <dbReference type="NCBI Taxonomy" id="930197"/>
    <lineage>
        <taxon>Bacteria</taxon>
        <taxon>Pseudomonadati</taxon>
        <taxon>Pseudomonadota</taxon>
        <taxon>Alphaproteobacteria</taxon>
        <taxon>Sphingomonadales</taxon>
        <taxon>Sphingomonadaceae</taxon>
        <taxon>Sphingomonas</taxon>
    </lineage>
</organism>
<evidence type="ECO:0000313" key="2">
    <source>
        <dbReference type="Proteomes" id="UP001500523"/>
    </source>
</evidence>
<proteinExistence type="predicted"/>
<accession>A0ABP7EJR1</accession>
<evidence type="ECO:0000313" key="1">
    <source>
        <dbReference type="EMBL" id="GAA3719147.1"/>
    </source>
</evidence>
<gene>
    <name evidence="1" type="ORF">GCM10022268_29240</name>
</gene>
<dbReference type="SUPFAM" id="SSF117987">
    <property type="entry name" value="CRISPR-associated protein"/>
    <property type="match status" value="1"/>
</dbReference>
<dbReference type="InterPro" id="IPR010179">
    <property type="entry name" value="CRISPR-assoc_prot_Cse3"/>
</dbReference>
<dbReference type="RefSeq" id="WP_344694140.1">
    <property type="nucleotide sequence ID" value="NZ_BAABBF010000007.1"/>
</dbReference>